<sequence>MKRIGIAAVIFALIAGSSTYSASAAIKAGSTCKTKGESKVSGNKKFTCIKSKGKLVWGKGVLVSKPDVTPKPSEESKPKDDANPQPSFDATATYSTDGGYLDDLNGPCANDPKVPMQWLGVQEYFQSYHRCAGQLRIGKYELGKERPKTSYSPASNFSNSTPCKMITPMSSRSELGFTTAEPGRNSWTQAHKHPSPNTVIQLIPIYSTDTAQPKNSPSTDYSKYLDYVKEWISYSSDFGSNVEVRIPTEYIKMDTQISDYKLFHENRHDSPNSVKFNHDVIAATDPVINFSGANLAFIVAPAGTDAAIMQQAAIGSLETKEGLVAVSVSEFAAEFTNPSGSRFSNLSHPFWWIHELFHAGIGFGDHYGDTKNDINTEYGMGWWTMMTPWGGDLTTWEKWILGFMQDSQIQCLTNPSSSVHWIAPSAVKTQESKSIIVPINSSKAIIIESIRPAGMYYKIPQRIAGVLVYVLDLENSEHGQGMKISLPLNRKVNSNPFFLAEAPLRNGDSTISNGIKITVLEAGNFGDVVKIEKV</sequence>
<dbReference type="AlphaFoldDB" id="A0A6J6T4K0"/>
<feature type="compositionally biased region" description="Basic and acidic residues" evidence="1">
    <location>
        <begin position="72"/>
        <end position="82"/>
    </location>
</feature>
<proteinExistence type="predicted"/>
<evidence type="ECO:0000256" key="1">
    <source>
        <dbReference type="SAM" id="MobiDB-lite"/>
    </source>
</evidence>
<dbReference type="EMBL" id="CAEZYV010000137">
    <property type="protein sequence ID" value="CAB4742132.1"/>
    <property type="molecule type" value="Genomic_DNA"/>
</dbReference>
<feature type="region of interest" description="Disordered" evidence="1">
    <location>
        <begin position="66"/>
        <end position="89"/>
    </location>
</feature>
<evidence type="ECO:0000313" key="2">
    <source>
        <dbReference type="EMBL" id="CAB4742132.1"/>
    </source>
</evidence>
<protein>
    <submittedName>
        <fullName evidence="2">Unannotated protein</fullName>
    </submittedName>
</protein>
<organism evidence="2">
    <name type="scientific">freshwater metagenome</name>
    <dbReference type="NCBI Taxonomy" id="449393"/>
    <lineage>
        <taxon>unclassified sequences</taxon>
        <taxon>metagenomes</taxon>
        <taxon>ecological metagenomes</taxon>
    </lineage>
</organism>
<accession>A0A6J6T4K0</accession>
<name>A0A6J6T4K0_9ZZZZ</name>
<reference evidence="2" key="1">
    <citation type="submission" date="2020-05" db="EMBL/GenBank/DDBJ databases">
        <authorList>
            <person name="Chiriac C."/>
            <person name="Salcher M."/>
            <person name="Ghai R."/>
            <person name="Kavagutti S V."/>
        </authorList>
    </citation>
    <scope>NUCLEOTIDE SEQUENCE</scope>
</reference>
<gene>
    <name evidence="2" type="ORF">UFOPK2788_00833</name>
</gene>